<evidence type="ECO:0000313" key="5">
    <source>
        <dbReference type="Proteomes" id="UP000794436"/>
    </source>
</evidence>
<keyword evidence="2" id="KW-0472">Membrane</keyword>
<comment type="caution">
    <text evidence="4">The sequence shown here is derived from an EMBL/GenBank/DDBJ whole genome shotgun (WGS) entry which is preliminary data.</text>
</comment>
<protein>
    <submittedName>
        <fullName evidence="4">Uncharacterized protein</fullName>
    </submittedName>
</protein>
<feature type="compositionally biased region" description="Basic and acidic residues" evidence="1">
    <location>
        <begin position="290"/>
        <end position="302"/>
    </location>
</feature>
<dbReference type="Proteomes" id="UP000794436">
    <property type="component" value="Unassembled WGS sequence"/>
</dbReference>
<reference evidence="4" key="1">
    <citation type="submission" date="2019-03" db="EMBL/GenBank/DDBJ databases">
        <title>Long read genome sequence of the mycoparasitic Pythium oligandrum ATCC 38472 isolated from sugarbeet rhizosphere.</title>
        <authorList>
            <person name="Gaulin E."/>
        </authorList>
    </citation>
    <scope>NUCLEOTIDE SEQUENCE</scope>
    <source>
        <strain evidence="4">ATCC 38472_TT</strain>
    </source>
</reference>
<sequence length="314" mass="34045">MLSRRLVGLVLGVFASSMLMARGVVAGEALEIDTCPFAASVHDLKAGINAIKDVKCLTSRTRVGCFSQTCRFCQMFETEQSKYYLPCGETEAQQADNPGQYETSSQDCASAVSPGDQNAGISAFYDSACPGLTGCQANKCRFCKRWSSPQSSMFPNCPTTIDCSTAVAQSKLSAVSSVIEPLCVNNSPRLTGCVKKTQCRLCRSTKNAKNQYLVSCKVLKNIQAITATSRRRLVAADNETEKIDSSEEKKAEKDSDHTFVPFGIAAGAVVAIAMAMMVIVLLKEHRRREFSPETPRDEEAVAHTHHATPIVAHL</sequence>
<proteinExistence type="predicted"/>
<evidence type="ECO:0000256" key="3">
    <source>
        <dbReference type="SAM" id="SignalP"/>
    </source>
</evidence>
<organism evidence="4 5">
    <name type="scientific">Pythium oligandrum</name>
    <name type="common">Mycoparasitic fungus</name>
    <dbReference type="NCBI Taxonomy" id="41045"/>
    <lineage>
        <taxon>Eukaryota</taxon>
        <taxon>Sar</taxon>
        <taxon>Stramenopiles</taxon>
        <taxon>Oomycota</taxon>
        <taxon>Peronosporomycetes</taxon>
        <taxon>Pythiales</taxon>
        <taxon>Pythiaceae</taxon>
        <taxon>Pythium</taxon>
    </lineage>
</organism>
<feature type="chain" id="PRO_5035435584" evidence="3">
    <location>
        <begin position="27"/>
        <end position="314"/>
    </location>
</feature>
<keyword evidence="5" id="KW-1185">Reference proteome</keyword>
<evidence type="ECO:0000256" key="2">
    <source>
        <dbReference type="SAM" id="Phobius"/>
    </source>
</evidence>
<keyword evidence="2" id="KW-1133">Transmembrane helix</keyword>
<name>A0A8K1C577_PYTOL</name>
<dbReference type="EMBL" id="SPLM01000145">
    <property type="protein sequence ID" value="TMW56781.1"/>
    <property type="molecule type" value="Genomic_DNA"/>
</dbReference>
<evidence type="ECO:0000313" key="4">
    <source>
        <dbReference type="EMBL" id="TMW56781.1"/>
    </source>
</evidence>
<keyword evidence="2" id="KW-0812">Transmembrane</keyword>
<feature type="region of interest" description="Disordered" evidence="1">
    <location>
        <begin position="290"/>
        <end position="314"/>
    </location>
</feature>
<dbReference type="OrthoDB" id="124563at2759"/>
<feature type="signal peptide" evidence="3">
    <location>
        <begin position="1"/>
        <end position="26"/>
    </location>
</feature>
<feature type="transmembrane region" description="Helical" evidence="2">
    <location>
        <begin position="259"/>
        <end position="282"/>
    </location>
</feature>
<accession>A0A8K1C577</accession>
<keyword evidence="3" id="KW-0732">Signal</keyword>
<gene>
    <name evidence="4" type="ORF">Poli38472_006791</name>
</gene>
<dbReference type="AlphaFoldDB" id="A0A8K1C577"/>
<evidence type="ECO:0000256" key="1">
    <source>
        <dbReference type="SAM" id="MobiDB-lite"/>
    </source>
</evidence>